<reference evidence="2 3" key="1">
    <citation type="journal article" date="2019" name="Nat. Ecol. Evol.">
        <title>Megaphylogeny resolves global patterns of mushroom evolution.</title>
        <authorList>
            <person name="Varga T."/>
            <person name="Krizsan K."/>
            <person name="Foldi C."/>
            <person name="Dima B."/>
            <person name="Sanchez-Garcia M."/>
            <person name="Sanchez-Ramirez S."/>
            <person name="Szollosi G.J."/>
            <person name="Szarkandi J.G."/>
            <person name="Papp V."/>
            <person name="Albert L."/>
            <person name="Andreopoulos W."/>
            <person name="Angelini C."/>
            <person name="Antonin V."/>
            <person name="Barry K.W."/>
            <person name="Bougher N.L."/>
            <person name="Buchanan P."/>
            <person name="Buyck B."/>
            <person name="Bense V."/>
            <person name="Catcheside P."/>
            <person name="Chovatia M."/>
            <person name="Cooper J."/>
            <person name="Damon W."/>
            <person name="Desjardin D."/>
            <person name="Finy P."/>
            <person name="Geml J."/>
            <person name="Haridas S."/>
            <person name="Hughes K."/>
            <person name="Justo A."/>
            <person name="Karasinski D."/>
            <person name="Kautmanova I."/>
            <person name="Kiss B."/>
            <person name="Kocsube S."/>
            <person name="Kotiranta H."/>
            <person name="LaButti K.M."/>
            <person name="Lechner B.E."/>
            <person name="Liimatainen K."/>
            <person name="Lipzen A."/>
            <person name="Lukacs Z."/>
            <person name="Mihaltcheva S."/>
            <person name="Morgado L.N."/>
            <person name="Niskanen T."/>
            <person name="Noordeloos M.E."/>
            <person name="Ohm R.A."/>
            <person name="Ortiz-Santana B."/>
            <person name="Ovrebo C."/>
            <person name="Racz N."/>
            <person name="Riley R."/>
            <person name="Savchenko A."/>
            <person name="Shiryaev A."/>
            <person name="Soop K."/>
            <person name="Spirin V."/>
            <person name="Szebenyi C."/>
            <person name="Tomsovsky M."/>
            <person name="Tulloss R.E."/>
            <person name="Uehling J."/>
            <person name="Grigoriev I.V."/>
            <person name="Vagvolgyi C."/>
            <person name="Papp T."/>
            <person name="Martin F.M."/>
            <person name="Miettinen O."/>
            <person name="Hibbett D.S."/>
            <person name="Nagy L.G."/>
        </authorList>
    </citation>
    <scope>NUCLEOTIDE SEQUENCE [LARGE SCALE GENOMIC DNA]</scope>
    <source>
        <strain evidence="2 3">CBS 962.96</strain>
    </source>
</reference>
<feature type="region of interest" description="Disordered" evidence="1">
    <location>
        <begin position="182"/>
        <end position="218"/>
    </location>
</feature>
<feature type="compositionally biased region" description="Basic and acidic residues" evidence="1">
    <location>
        <begin position="208"/>
        <end position="218"/>
    </location>
</feature>
<evidence type="ECO:0000313" key="2">
    <source>
        <dbReference type="EMBL" id="THU80192.1"/>
    </source>
</evidence>
<sequence>MDDGPNRPWSKHFHDDVMVLQLLQTTTHYNWQNVDVKPCIPFVITIATTSTGHTASNPSSSAPDMWLREPANASWSVSSATLNLLSYSSSTTSSMATANSTKGLKRKGEEKKDTEKRKAQSEPKCSFAIQTNSDRSKSQLSRAIGPLPSESSIPVPRTSSTLSTITKVFTLMKDLSELGKKRPGRRAHTYKQRLLGGSNDKHKKIPRRTPEARIDCPI</sequence>
<evidence type="ECO:0000256" key="1">
    <source>
        <dbReference type="SAM" id="MobiDB-lite"/>
    </source>
</evidence>
<name>A0A4S8KW58_DENBC</name>
<feature type="compositionally biased region" description="Basic and acidic residues" evidence="1">
    <location>
        <begin position="106"/>
        <end position="121"/>
    </location>
</feature>
<feature type="compositionally biased region" description="Basic residues" evidence="1">
    <location>
        <begin position="182"/>
        <end position="191"/>
    </location>
</feature>
<feature type="compositionally biased region" description="Polar residues" evidence="1">
    <location>
        <begin position="149"/>
        <end position="158"/>
    </location>
</feature>
<feature type="region of interest" description="Disordered" evidence="1">
    <location>
        <begin position="93"/>
        <end position="158"/>
    </location>
</feature>
<protein>
    <submittedName>
        <fullName evidence="2">Uncharacterized protein</fullName>
    </submittedName>
</protein>
<keyword evidence="3" id="KW-1185">Reference proteome</keyword>
<proteinExistence type="predicted"/>
<evidence type="ECO:0000313" key="3">
    <source>
        <dbReference type="Proteomes" id="UP000297245"/>
    </source>
</evidence>
<accession>A0A4S8KW58</accession>
<feature type="compositionally biased region" description="Polar residues" evidence="1">
    <location>
        <begin position="128"/>
        <end position="141"/>
    </location>
</feature>
<dbReference type="EMBL" id="ML179931">
    <property type="protein sequence ID" value="THU80192.1"/>
    <property type="molecule type" value="Genomic_DNA"/>
</dbReference>
<dbReference type="AlphaFoldDB" id="A0A4S8KW58"/>
<gene>
    <name evidence="2" type="ORF">K435DRAFT_874643</name>
</gene>
<dbReference type="Proteomes" id="UP000297245">
    <property type="component" value="Unassembled WGS sequence"/>
</dbReference>
<organism evidence="2 3">
    <name type="scientific">Dendrothele bispora (strain CBS 962.96)</name>
    <dbReference type="NCBI Taxonomy" id="1314807"/>
    <lineage>
        <taxon>Eukaryota</taxon>
        <taxon>Fungi</taxon>
        <taxon>Dikarya</taxon>
        <taxon>Basidiomycota</taxon>
        <taxon>Agaricomycotina</taxon>
        <taxon>Agaricomycetes</taxon>
        <taxon>Agaricomycetidae</taxon>
        <taxon>Agaricales</taxon>
        <taxon>Agaricales incertae sedis</taxon>
        <taxon>Dendrothele</taxon>
    </lineage>
</organism>